<keyword evidence="2" id="KW-0119">Carbohydrate metabolism</keyword>
<dbReference type="InterPro" id="IPR001000">
    <property type="entry name" value="GH10_dom"/>
</dbReference>
<keyword evidence="3" id="KW-0624">Polysaccharide degradation</keyword>
<dbReference type="Pfam" id="PF00331">
    <property type="entry name" value="Glyco_hydro_10"/>
    <property type="match status" value="1"/>
</dbReference>
<keyword evidence="1" id="KW-0378">Hydrolase</keyword>
<evidence type="ECO:0000256" key="3">
    <source>
        <dbReference type="ARBA" id="ARBA00023326"/>
    </source>
</evidence>
<evidence type="ECO:0000256" key="2">
    <source>
        <dbReference type="ARBA" id="ARBA00023277"/>
    </source>
</evidence>
<accession>A0ABT6FFR7</accession>
<sequence>MGVLKFRLPSNEIAGKLASQRRVYTTGLDRTPGRLGLDFRNGLMTCTSDSSESGRLFTPWPIAGFGSPVVGTATLGERAAPYVLALELARGKLNDVRNQSADWTQLGLRTESTLDDLMRTSRRAFVRAALLADDPDASYAAAQESLEASSLAGAQLTETYLAQVLQNRLAVAGRLSTNLGCVLSGDPDKAAGSATWPSTFNTAQTAASWKDVAPSEGKHRWDLLDAQVAWARKHHLNVEGGPLIEFRAACLPDWIWLWDGDVDTISSFVADYVRQVVTRYRGKVPIWHVAHRPAGHDVLGLGEEDQIRITARALQVARQADPAAQLCLGIDRPWMEWMSSSRFQLGPLHLCDYLIRSDVGISSVALEIAPGYSNPGSDGRDLFEFSRLLDLYSLLNVPLNVTLVAPSAATPDPNADANVKVEVWQWPAPPTEASQAEWAARWTSLAVAKPFVRAVNWLQPSDGITHLYPHGGLHRPDGSPKAAVARLRTIRGDLLA</sequence>
<gene>
    <name evidence="5" type="ORF">PZE19_20895</name>
</gene>
<feature type="domain" description="GH10" evidence="4">
    <location>
        <begin position="202"/>
        <end position="327"/>
    </location>
</feature>
<evidence type="ECO:0000256" key="1">
    <source>
        <dbReference type="ARBA" id="ARBA00022801"/>
    </source>
</evidence>
<keyword evidence="6" id="KW-1185">Reference proteome</keyword>
<comment type="caution">
    <text evidence="5">The sequence shown here is derived from an EMBL/GenBank/DDBJ whole genome shotgun (WGS) entry which is preliminary data.</text>
</comment>
<proteinExistence type="predicted"/>
<evidence type="ECO:0000313" key="5">
    <source>
        <dbReference type="EMBL" id="MDG3006235.1"/>
    </source>
</evidence>
<name>A0ABT6FFR7_9BACT</name>
<dbReference type="Gene3D" id="3.20.20.80">
    <property type="entry name" value="Glycosidases"/>
    <property type="match status" value="1"/>
</dbReference>
<dbReference type="RefSeq" id="WP_277862535.1">
    <property type="nucleotide sequence ID" value="NZ_JARRAG010000002.1"/>
</dbReference>
<reference evidence="5 6" key="1">
    <citation type="submission" date="2023-03" db="EMBL/GenBank/DDBJ databases">
        <title>Paludisphaera mucosa sp. nov. a novel planctomycete from northern fen.</title>
        <authorList>
            <person name="Ivanova A."/>
        </authorList>
    </citation>
    <scope>NUCLEOTIDE SEQUENCE [LARGE SCALE GENOMIC DNA]</scope>
    <source>
        <strain evidence="5 6">Pla2</strain>
    </source>
</reference>
<dbReference type="Proteomes" id="UP001216907">
    <property type="component" value="Unassembled WGS sequence"/>
</dbReference>
<evidence type="ECO:0000259" key="4">
    <source>
        <dbReference type="Pfam" id="PF00331"/>
    </source>
</evidence>
<dbReference type="EMBL" id="JARRAG010000002">
    <property type="protein sequence ID" value="MDG3006235.1"/>
    <property type="molecule type" value="Genomic_DNA"/>
</dbReference>
<evidence type="ECO:0000313" key="6">
    <source>
        <dbReference type="Proteomes" id="UP001216907"/>
    </source>
</evidence>
<dbReference type="InterPro" id="IPR017853">
    <property type="entry name" value="GH"/>
</dbReference>
<dbReference type="SUPFAM" id="SSF51445">
    <property type="entry name" value="(Trans)glycosidases"/>
    <property type="match status" value="1"/>
</dbReference>
<organism evidence="5 6">
    <name type="scientific">Paludisphaera mucosa</name>
    <dbReference type="NCBI Taxonomy" id="3030827"/>
    <lineage>
        <taxon>Bacteria</taxon>
        <taxon>Pseudomonadati</taxon>
        <taxon>Planctomycetota</taxon>
        <taxon>Planctomycetia</taxon>
        <taxon>Isosphaerales</taxon>
        <taxon>Isosphaeraceae</taxon>
        <taxon>Paludisphaera</taxon>
    </lineage>
</organism>
<protein>
    <submittedName>
        <fullName evidence="5">Endo-1,4-beta-xylanase</fullName>
    </submittedName>
</protein>